<evidence type="ECO:0000313" key="1">
    <source>
        <dbReference type="EMBL" id="JAP24357.1"/>
    </source>
</evidence>
<dbReference type="AlphaFoldDB" id="A0A0V0HVG0"/>
<name>A0A0V0HVG0_SOLCH</name>
<sequence length="97" mass="10841">MLANINKDINQIVLPTSQRGASNTKLVLTIQNLTAKRNNMILLLPNTMPIRSDFLWIQLWSWICNGITENTNRARDSTTVIPEDNATMSSKNLQGSG</sequence>
<reference evidence="1" key="1">
    <citation type="submission" date="2015-12" db="EMBL/GenBank/DDBJ databases">
        <title>Gene expression during late stages of embryo sac development: a critical building block for successful pollen-pistil interactions.</title>
        <authorList>
            <person name="Liu Y."/>
            <person name="Joly V."/>
            <person name="Sabar M."/>
            <person name="Matton D.P."/>
        </authorList>
    </citation>
    <scope>NUCLEOTIDE SEQUENCE</scope>
</reference>
<protein>
    <submittedName>
        <fullName evidence="1">Putative ovule protein</fullName>
    </submittedName>
</protein>
<dbReference type="EMBL" id="GEDG01014473">
    <property type="protein sequence ID" value="JAP24357.1"/>
    <property type="molecule type" value="Transcribed_RNA"/>
</dbReference>
<organism evidence="1">
    <name type="scientific">Solanum chacoense</name>
    <name type="common">Chaco potato</name>
    <dbReference type="NCBI Taxonomy" id="4108"/>
    <lineage>
        <taxon>Eukaryota</taxon>
        <taxon>Viridiplantae</taxon>
        <taxon>Streptophyta</taxon>
        <taxon>Embryophyta</taxon>
        <taxon>Tracheophyta</taxon>
        <taxon>Spermatophyta</taxon>
        <taxon>Magnoliopsida</taxon>
        <taxon>eudicotyledons</taxon>
        <taxon>Gunneridae</taxon>
        <taxon>Pentapetalae</taxon>
        <taxon>asterids</taxon>
        <taxon>lamiids</taxon>
        <taxon>Solanales</taxon>
        <taxon>Solanaceae</taxon>
        <taxon>Solanoideae</taxon>
        <taxon>Solaneae</taxon>
        <taxon>Solanum</taxon>
    </lineage>
</organism>
<accession>A0A0V0HVG0</accession>
<proteinExistence type="predicted"/>